<dbReference type="RefSeq" id="WP_257914125.1">
    <property type="nucleotide sequence ID" value="NZ_JANPWE010000012.1"/>
</dbReference>
<comment type="similarity">
    <text evidence="1">Belongs to the metallo-dependent hydrolases superfamily. CpsB/CapC family.</text>
</comment>
<evidence type="ECO:0000256" key="3">
    <source>
        <dbReference type="ARBA" id="ARBA00022801"/>
    </source>
</evidence>
<sequence length="255" mass="29237">MIDIHAHILPGIDDGPETMEDSLSLLRYAKDNGVKEIIATPHYRPPKYQCSNIKSIFEELKTKVEQEGLGLNIFLGSEIYLEEEWQAGLLSGKCSSMGGSSYLLVELPRHKIYPYHEKLLYEIQLQGFQIILAHIERFDYLIKEPDLLQTLKDRGYYMQLNASSLMDRRTKKTALNLLWKGVIHFIASDSHNLLSRKPQMREAYTLVQDELGIDAAELLFRKNGAKLIANEPIVDLKTEKKTHKGMIGRLLAPWK</sequence>
<gene>
    <name evidence="6" type="ORF">NVS47_15295</name>
</gene>
<reference evidence="6 7" key="1">
    <citation type="submission" date="2022-08" db="EMBL/GenBank/DDBJ databases">
        <title>Proteogenomics of the novel Dehalobacterium formicoaceticum strain EZ94 highlights a key role of methyltransferases during anaerobic dichloromethane degradation.</title>
        <authorList>
            <person name="Wasmund K."/>
        </authorList>
    </citation>
    <scope>NUCLEOTIDE SEQUENCE [LARGE SCALE GENOMIC DNA]</scope>
    <source>
        <strain evidence="6 7">EZ94</strain>
    </source>
</reference>
<comment type="catalytic activity">
    <reaction evidence="5">
        <text>O-phospho-L-tyrosyl-[protein] + H2O = L-tyrosyl-[protein] + phosphate</text>
        <dbReference type="Rhea" id="RHEA:10684"/>
        <dbReference type="Rhea" id="RHEA-COMP:10136"/>
        <dbReference type="Rhea" id="RHEA-COMP:20101"/>
        <dbReference type="ChEBI" id="CHEBI:15377"/>
        <dbReference type="ChEBI" id="CHEBI:43474"/>
        <dbReference type="ChEBI" id="CHEBI:46858"/>
        <dbReference type="ChEBI" id="CHEBI:61978"/>
        <dbReference type="EC" id="3.1.3.48"/>
    </reaction>
</comment>
<dbReference type="Pfam" id="PF19567">
    <property type="entry name" value="CpsB_CapC"/>
    <property type="match status" value="1"/>
</dbReference>
<dbReference type="EMBL" id="JANPWE010000012">
    <property type="protein sequence ID" value="MCR6546861.1"/>
    <property type="molecule type" value="Genomic_DNA"/>
</dbReference>
<organism evidence="6 7">
    <name type="scientific">Dehalobacterium formicoaceticum</name>
    <dbReference type="NCBI Taxonomy" id="51515"/>
    <lineage>
        <taxon>Bacteria</taxon>
        <taxon>Bacillati</taxon>
        <taxon>Bacillota</taxon>
        <taxon>Clostridia</taxon>
        <taxon>Eubacteriales</taxon>
        <taxon>Peptococcaceae</taxon>
        <taxon>Dehalobacterium</taxon>
    </lineage>
</organism>
<evidence type="ECO:0000256" key="1">
    <source>
        <dbReference type="ARBA" id="ARBA00005750"/>
    </source>
</evidence>
<keyword evidence="4" id="KW-0904">Protein phosphatase</keyword>
<dbReference type="PIRSF" id="PIRSF016557">
    <property type="entry name" value="Caps_synth_CpsB"/>
    <property type="match status" value="1"/>
</dbReference>
<keyword evidence="3" id="KW-0378">Hydrolase</keyword>
<evidence type="ECO:0000313" key="6">
    <source>
        <dbReference type="EMBL" id="MCR6546861.1"/>
    </source>
</evidence>
<evidence type="ECO:0000256" key="2">
    <source>
        <dbReference type="ARBA" id="ARBA00013064"/>
    </source>
</evidence>
<comment type="caution">
    <text evidence="6">The sequence shown here is derived from an EMBL/GenBank/DDBJ whole genome shotgun (WGS) entry which is preliminary data.</text>
</comment>
<dbReference type="SUPFAM" id="SSF89550">
    <property type="entry name" value="PHP domain-like"/>
    <property type="match status" value="1"/>
</dbReference>
<dbReference type="EC" id="3.1.3.48" evidence="2"/>
<evidence type="ECO:0000256" key="5">
    <source>
        <dbReference type="ARBA" id="ARBA00051722"/>
    </source>
</evidence>
<dbReference type="Proteomes" id="UP001524944">
    <property type="component" value="Unassembled WGS sequence"/>
</dbReference>
<dbReference type="InterPro" id="IPR016195">
    <property type="entry name" value="Pol/histidinol_Pase-like"/>
</dbReference>
<dbReference type="Gene3D" id="3.20.20.140">
    <property type="entry name" value="Metal-dependent hydrolases"/>
    <property type="match status" value="1"/>
</dbReference>
<keyword evidence="7" id="KW-1185">Reference proteome</keyword>
<name>A0ABT1Y7J2_9FIRM</name>
<dbReference type="PANTHER" id="PTHR39181">
    <property type="entry name" value="TYROSINE-PROTEIN PHOSPHATASE YWQE"/>
    <property type="match status" value="1"/>
</dbReference>
<evidence type="ECO:0000256" key="4">
    <source>
        <dbReference type="ARBA" id="ARBA00022912"/>
    </source>
</evidence>
<protein>
    <recommendedName>
        <fullName evidence="2">protein-tyrosine-phosphatase</fullName>
        <ecNumber evidence="2">3.1.3.48</ecNumber>
    </recommendedName>
</protein>
<dbReference type="InterPro" id="IPR016667">
    <property type="entry name" value="Caps_polysacc_synth_CpsB/CapC"/>
</dbReference>
<proteinExistence type="inferred from homology"/>
<dbReference type="PANTHER" id="PTHR39181:SF1">
    <property type="entry name" value="TYROSINE-PROTEIN PHOSPHATASE YWQE"/>
    <property type="match status" value="1"/>
</dbReference>
<evidence type="ECO:0000313" key="7">
    <source>
        <dbReference type="Proteomes" id="UP001524944"/>
    </source>
</evidence>
<accession>A0ABT1Y7J2</accession>